<accession>A0ABN9VDJ8</accession>
<gene>
    <name evidence="2" type="ORF">PCOR1329_LOCUS57090</name>
</gene>
<organism evidence="2 3">
    <name type="scientific">Prorocentrum cordatum</name>
    <dbReference type="NCBI Taxonomy" id="2364126"/>
    <lineage>
        <taxon>Eukaryota</taxon>
        <taxon>Sar</taxon>
        <taxon>Alveolata</taxon>
        <taxon>Dinophyceae</taxon>
        <taxon>Prorocentrales</taxon>
        <taxon>Prorocentraceae</taxon>
        <taxon>Prorocentrum</taxon>
    </lineage>
</organism>
<feature type="region of interest" description="Disordered" evidence="1">
    <location>
        <begin position="1"/>
        <end position="57"/>
    </location>
</feature>
<evidence type="ECO:0000256" key="1">
    <source>
        <dbReference type="SAM" id="MobiDB-lite"/>
    </source>
</evidence>
<dbReference type="Proteomes" id="UP001189429">
    <property type="component" value="Unassembled WGS sequence"/>
</dbReference>
<sequence>SAQEGARRVEPGASRQGRAPGRLHRRAPPRRPRRGVHRAAAAGAARDAQGHARRPGLHRVRAVARHAGALRPRAALRE</sequence>
<keyword evidence="3" id="KW-1185">Reference proteome</keyword>
<protein>
    <submittedName>
        <fullName evidence="2">Uncharacterized protein</fullName>
    </submittedName>
</protein>
<feature type="compositionally biased region" description="Low complexity" evidence="1">
    <location>
        <begin position="38"/>
        <end position="47"/>
    </location>
</feature>
<feature type="compositionally biased region" description="Basic and acidic residues" evidence="1">
    <location>
        <begin position="1"/>
        <end position="10"/>
    </location>
</feature>
<reference evidence="2" key="1">
    <citation type="submission" date="2023-10" db="EMBL/GenBank/DDBJ databases">
        <authorList>
            <person name="Chen Y."/>
            <person name="Shah S."/>
            <person name="Dougan E. K."/>
            <person name="Thang M."/>
            <person name="Chan C."/>
        </authorList>
    </citation>
    <scope>NUCLEOTIDE SEQUENCE [LARGE SCALE GENOMIC DNA]</scope>
</reference>
<feature type="non-terminal residue" evidence="2">
    <location>
        <position position="1"/>
    </location>
</feature>
<evidence type="ECO:0000313" key="2">
    <source>
        <dbReference type="EMBL" id="CAK0871186.1"/>
    </source>
</evidence>
<comment type="caution">
    <text evidence="2">The sequence shown here is derived from an EMBL/GenBank/DDBJ whole genome shotgun (WGS) entry which is preliminary data.</text>
</comment>
<feature type="compositionally biased region" description="Basic residues" evidence="1">
    <location>
        <begin position="21"/>
        <end position="37"/>
    </location>
</feature>
<evidence type="ECO:0000313" key="3">
    <source>
        <dbReference type="Proteomes" id="UP001189429"/>
    </source>
</evidence>
<dbReference type="EMBL" id="CAUYUJ010017043">
    <property type="protein sequence ID" value="CAK0871186.1"/>
    <property type="molecule type" value="Genomic_DNA"/>
</dbReference>
<proteinExistence type="predicted"/>
<name>A0ABN9VDJ8_9DINO</name>
<feature type="non-terminal residue" evidence="2">
    <location>
        <position position="78"/>
    </location>
</feature>